<dbReference type="GO" id="GO:0005886">
    <property type="term" value="C:plasma membrane"/>
    <property type="evidence" value="ECO:0007669"/>
    <property type="project" value="UniProtKB-SubCell"/>
</dbReference>
<dbReference type="GO" id="GO:0008564">
    <property type="term" value="F:protein-exporting ATPase activity"/>
    <property type="evidence" value="ECO:0007669"/>
    <property type="project" value="UniProtKB-EC"/>
</dbReference>
<evidence type="ECO:0000256" key="10">
    <source>
        <dbReference type="ARBA" id="ARBA00022833"/>
    </source>
</evidence>
<evidence type="ECO:0000256" key="5">
    <source>
        <dbReference type="ARBA" id="ARBA00022448"/>
    </source>
</evidence>
<dbReference type="PANTHER" id="PTHR30258:SF27">
    <property type="entry name" value="BACTERIOPHAGE ADSORPTION PROTEIN B-RELATED"/>
    <property type="match status" value="1"/>
</dbReference>
<feature type="domain" description="Bacterial type II secretion system protein E" evidence="17">
    <location>
        <begin position="343"/>
        <end position="357"/>
    </location>
</feature>
<dbReference type="NCBIfam" id="TIGR02533">
    <property type="entry name" value="type_II_gspE"/>
    <property type="match status" value="1"/>
</dbReference>
<proteinExistence type="inferred from homology"/>
<evidence type="ECO:0000256" key="8">
    <source>
        <dbReference type="ARBA" id="ARBA00022723"/>
    </source>
</evidence>
<evidence type="ECO:0000256" key="6">
    <source>
        <dbReference type="ARBA" id="ARBA00022475"/>
    </source>
</evidence>
<evidence type="ECO:0000256" key="2">
    <source>
        <dbReference type="ARBA" id="ARBA00003288"/>
    </source>
</evidence>
<evidence type="ECO:0000256" key="7">
    <source>
        <dbReference type="ARBA" id="ARBA00022519"/>
    </source>
</evidence>
<name>K6ZLA5_9ALTE</name>
<dbReference type="SUPFAM" id="SSF160246">
    <property type="entry name" value="EspE N-terminal domain-like"/>
    <property type="match status" value="1"/>
</dbReference>
<dbReference type="InterPro" id="IPR027417">
    <property type="entry name" value="P-loop_NTPase"/>
</dbReference>
<evidence type="ECO:0000256" key="16">
    <source>
        <dbReference type="RuleBase" id="RU366070"/>
    </source>
</evidence>
<comment type="function">
    <text evidence="2 16">ATPase component of the type II secretion system required for the energy-dependent secretion of extracellular factors such as proteases and toxins from the periplasm. Acts as a molecular motor to provide the energy that is required for assembly of the pseudopilus and the extrusion of substrates generated in the cytoplasm.</text>
</comment>
<dbReference type="RefSeq" id="WP_006992301.1">
    <property type="nucleotide sequence ID" value="NZ_BAEP01000040.1"/>
</dbReference>
<dbReference type="GO" id="GO:0016887">
    <property type="term" value="F:ATP hydrolysis activity"/>
    <property type="evidence" value="ECO:0007669"/>
    <property type="project" value="TreeGrafter"/>
</dbReference>
<evidence type="ECO:0000313" key="19">
    <source>
        <dbReference type="Proteomes" id="UP000006263"/>
    </source>
</evidence>
<comment type="similarity">
    <text evidence="4 16">Belongs to the GSP E family.</text>
</comment>
<gene>
    <name evidence="18" type="primary">outE</name>
    <name evidence="18" type="ORF">GMES_1854</name>
</gene>
<keyword evidence="14" id="KW-0472">Membrane</keyword>
<evidence type="ECO:0000313" key="18">
    <source>
        <dbReference type="EMBL" id="GAC24150.1"/>
    </source>
</evidence>
<dbReference type="InterPro" id="IPR013369">
    <property type="entry name" value="T2SS_GspE"/>
</dbReference>
<protein>
    <recommendedName>
        <fullName evidence="16">Type II secretion system protein E</fullName>
        <shortName evidence="16">T2SS protein E</shortName>
    </recommendedName>
    <alternativeName>
        <fullName evidence="16">Type II traffic warden ATPase</fullName>
    </alternativeName>
</protein>
<evidence type="ECO:0000256" key="1">
    <source>
        <dbReference type="ARBA" id="ARBA00001947"/>
    </source>
</evidence>
<keyword evidence="5 16" id="KW-0813">Transport</keyword>
<keyword evidence="8" id="KW-0479">Metal-binding</keyword>
<evidence type="ECO:0000256" key="15">
    <source>
        <dbReference type="ARBA" id="ARBA00034006"/>
    </source>
</evidence>
<evidence type="ECO:0000256" key="14">
    <source>
        <dbReference type="ARBA" id="ARBA00023136"/>
    </source>
</evidence>
<dbReference type="OrthoDB" id="9804785at2"/>
<keyword evidence="9 16" id="KW-0547">Nucleotide-binding</keyword>
<evidence type="ECO:0000256" key="11">
    <source>
        <dbReference type="ARBA" id="ARBA00022840"/>
    </source>
</evidence>
<comment type="caution">
    <text evidence="18">The sequence shown here is derived from an EMBL/GenBank/DDBJ whole genome shotgun (WGS) entry which is preliminary data.</text>
</comment>
<dbReference type="eggNOG" id="COG2804">
    <property type="taxonomic scope" value="Bacteria"/>
</dbReference>
<accession>K6ZLA5</accession>
<dbReference type="FunFam" id="3.40.50.300:FF:000398">
    <property type="entry name" value="Type IV pilus assembly ATPase PilB"/>
    <property type="match status" value="1"/>
</dbReference>
<reference evidence="18 19" key="1">
    <citation type="journal article" date="2017" name="Antonie Van Leeuwenhoek">
        <title>Rhizobium rhizosphaerae sp. nov., a novel species isolated from rice rhizosphere.</title>
        <authorList>
            <person name="Zhao J.J."/>
            <person name="Zhang J."/>
            <person name="Zhang R.J."/>
            <person name="Zhang C.W."/>
            <person name="Yin H.Q."/>
            <person name="Zhang X.X."/>
        </authorList>
    </citation>
    <scope>NUCLEOTIDE SEQUENCE [LARGE SCALE GENOMIC DNA]</scope>
    <source>
        <strain evidence="18 19">KMM 241</strain>
    </source>
</reference>
<sequence length="525" mass="57838">MSSDPTITESISTVEAEEQALVAAGTDVDAPIEDAEHKQLAFSFAKRHKVLLETAETPALLYHTNETDFTIFAEVRRFLGQPFQLREIESGQFEKLLTSAFQRDSSAAKQLMEDIGNESDLFALAEELPDTEDLLESEDDAPIIKLINAMLGEAIKEGASDIHIETFETQLLVRFRVDGVLREILKPNRKMASMLVSRIKVMSKMDIAEKRVPQDGRITLRIAGRAVDVRVSTMPSSHGERVVLRLLDKNNVRLNLEDLGMTKINRGHFSGLIRKPHGIILVTGPTGSGKSTTLYAGLSEINSKDRNILTVEDPIEFDLQGIGQTQVNAKVDMTFARGLRAILRQDPDVVMVGEIRDLETAQIGVQASLTGHLVMSTLHTNTAAGAITRLEDMGIEPFLLSSSLLAVLSQRLVRTLCPECKTTYEPSAQECSILGVAIGSEASHQVCRPKGCAACNHTGYRGRTGIHELLIVDEGIRELIHNGHGEQAIEKYIRQNTPSIRDDGCRKVLSGKTSLEEVLRVTRED</sequence>
<comment type="catalytic activity">
    <reaction evidence="15">
        <text>ATP + H2O + cellular proteinSide 1 = ADP + phosphate + cellular proteinSide 2.</text>
        <dbReference type="EC" id="7.4.2.8"/>
    </reaction>
</comment>
<evidence type="ECO:0000256" key="9">
    <source>
        <dbReference type="ARBA" id="ARBA00022741"/>
    </source>
</evidence>
<dbReference type="Gene3D" id="3.40.50.300">
    <property type="entry name" value="P-loop containing nucleotide triphosphate hydrolases"/>
    <property type="match status" value="1"/>
</dbReference>
<keyword evidence="12 16" id="KW-0653">Protein transport</keyword>
<dbReference type="GO" id="GO:0005524">
    <property type="term" value="F:ATP binding"/>
    <property type="evidence" value="ECO:0007669"/>
    <property type="project" value="UniProtKB-UniRule"/>
</dbReference>
<keyword evidence="10" id="KW-0862">Zinc</keyword>
<dbReference type="SUPFAM" id="SSF52540">
    <property type="entry name" value="P-loop containing nucleoside triphosphate hydrolases"/>
    <property type="match status" value="1"/>
</dbReference>
<dbReference type="InterPro" id="IPR003593">
    <property type="entry name" value="AAA+_ATPase"/>
</dbReference>
<dbReference type="PROSITE" id="PS00662">
    <property type="entry name" value="T2SP_E"/>
    <property type="match status" value="1"/>
</dbReference>
<dbReference type="InterPro" id="IPR037257">
    <property type="entry name" value="T2SS_E_N_sf"/>
</dbReference>
<dbReference type="Gene3D" id="3.30.300.160">
    <property type="entry name" value="Type II secretion system, protein E, N-terminal domain"/>
    <property type="match status" value="1"/>
</dbReference>
<dbReference type="InterPro" id="IPR001482">
    <property type="entry name" value="T2SS/T4SS_dom"/>
</dbReference>
<dbReference type="GO" id="GO:0046872">
    <property type="term" value="F:metal ion binding"/>
    <property type="evidence" value="ECO:0007669"/>
    <property type="project" value="UniProtKB-KW"/>
</dbReference>
<organism evidence="18 19">
    <name type="scientific">Paraglaciecola mesophila KMM 241</name>
    <dbReference type="NCBI Taxonomy" id="1128912"/>
    <lineage>
        <taxon>Bacteria</taxon>
        <taxon>Pseudomonadati</taxon>
        <taxon>Pseudomonadota</taxon>
        <taxon>Gammaproteobacteria</taxon>
        <taxon>Alteromonadales</taxon>
        <taxon>Alteromonadaceae</taxon>
        <taxon>Paraglaciecola</taxon>
    </lineage>
</organism>
<keyword evidence="7" id="KW-0997">Cell inner membrane</keyword>
<comment type="subcellular location">
    <subcellularLocation>
        <location evidence="3 16">Cell inner membrane</location>
    </subcellularLocation>
</comment>
<comment type="cofactor">
    <cofactor evidence="1">
        <name>Zn(2+)</name>
        <dbReference type="ChEBI" id="CHEBI:29105"/>
    </cofactor>
</comment>
<dbReference type="CDD" id="cd01129">
    <property type="entry name" value="PulE-GspE-like"/>
    <property type="match status" value="1"/>
</dbReference>
<dbReference type="AlphaFoldDB" id="K6ZLA5"/>
<evidence type="ECO:0000256" key="4">
    <source>
        <dbReference type="ARBA" id="ARBA00006611"/>
    </source>
</evidence>
<dbReference type="InterPro" id="IPR054757">
    <property type="entry name" value="GSPE_N1E"/>
</dbReference>
<keyword evidence="13" id="KW-1278">Translocase</keyword>
<evidence type="ECO:0000259" key="17">
    <source>
        <dbReference type="PROSITE" id="PS00662"/>
    </source>
</evidence>
<dbReference type="Gene3D" id="3.30.450.90">
    <property type="match status" value="1"/>
</dbReference>
<dbReference type="Pfam" id="PF00437">
    <property type="entry name" value="T2SSE"/>
    <property type="match status" value="1"/>
</dbReference>
<evidence type="ECO:0000256" key="12">
    <source>
        <dbReference type="ARBA" id="ARBA00022927"/>
    </source>
</evidence>
<dbReference type="Pfam" id="PF22341">
    <property type="entry name" value="GSPE_N1E"/>
    <property type="match status" value="1"/>
</dbReference>
<dbReference type="Proteomes" id="UP000006263">
    <property type="component" value="Unassembled WGS sequence"/>
</dbReference>
<dbReference type="SMART" id="SM00382">
    <property type="entry name" value="AAA"/>
    <property type="match status" value="1"/>
</dbReference>
<dbReference type="FunFam" id="3.30.450.90:FF:000001">
    <property type="entry name" value="Type II secretion system ATPase GspE"/>
    <property type="match status" value="1"/>
</dbReference>
<dbReference type="GO" id="GO:0015627">
    <property type="term" value="C:type II protein secretion system complex"/>
    <property type="evidence" value="ECO:0007669"/>
    <property type="project" value="UniProtKB-UniRule"/>
</dbReference>
<evidence type="ECO:0000256" key="3">
    <source>
        <dbReference type="ARBA" id="ARBA00004533"/>
    </source>
</evidence>
<dbReference type="EMBL" id="BAEP01000040">
    <property type="protein sequence ID" value="GAC24150.1"/>
    <property type="molecule type" value="Genomic_DNA"/>
</dbReference>
<dbReference type="PANTHER" id="PTHR30258">
    <property type="entry name" value="TYPE II SECRETION SYSTEM PROTEIN GSPE-RELATED"/>
    <property type="match status" value="1"/>
</dbReference>
<keyword evidence="6" id="KW-1003">Cell membrane</keyword>
<evidence type="ECO:0000256" key="13">
    <source>
        <dbReference type="ARBA" id="ARBA00022967"/>
    </source>
</evidence>
<keyword evidence="11 16" id="KW-0067">ATP-binding</keyword>
<dbReference type="GO" id="GO:0015628">
    <property type="term" value="P:protein secretion by the type II secretion system"/>
    <property type="evidence" value="ECO:0007669"/>
    <property type="project" value="UniProtKB-UniRule"/>
</dbReference>